<proteinExistence type="inferred from homology"/>
<dbReference type="CDD" id="cd00554">
    <property type="entry name" value="MECDP_synthase"/>
    <property type="match status" value="1"/>
</dbReference>
<evidence type="ECO:0000256" key="8">
    <source>
        <dbReference type="RuleBase" id="RU004395"/>
    </source>
</evidence>
<evidence type="ECO:0000256" key="2">
    <source>
        <dbReference type="ARBA" id="ARBA00004709"/>
    </source>
</evidence>
<evidence type="ECO:0000256" key="3">
    <source>
        <dbReference type="ARBA" id="ARBA00012579"/>
    </source>
</evidence>
<evidence type="ECO:0000256" key="6">
    <source>
        <dbReference type="ARBA" id="ARBA00023239"/>
    </source>
</evidence>
<evidence type="ECO:0000259" key="9">
    <source>
        <dbReference type="Pfam" id="PF02542"/>
    </source>
</evidence>
<name>A0A7C4GD66_UNCW3</name>
<dbReference type="PROSITE" id="PS01350">
    <property type="entry name" value="ISPF"/>
    <property type="match status" value="1"/>
</dbReference>
<dbReference type="NCBIfam" id="TIGR00151">
    <property type="entry name" value="ispF"/>
    <property type="match status" value="1"/>
</dbReference>
<dbReference type="Pfam" id="PF02542">
    <property type="entry name" value="YgbB"/>
    <property type="match status" value="1"/>
</dbReference>
<comment type="pathway">
    <text evidence="2 7">Isoprenoid biosynthesis; isopentenyl diphosphate biosynthesis via DXP pathway; isopentenyl diphosphate from 1-deoxy-D-xylulose 5-phosphate: step 4/6.</text>
</comment>
<feature type="binding site" evidence="7">
    <location>
        <begin position="62"/>
        <end position="64"/>
    </location>
    <ligand>
        <name>4-CDP-2-C-methyl-D-erythritol 2-phosphate</name>
        <dbReference type="ChEBI" id="CHEBI:57919"/>
    </ligand>
</feature>
<gene>
    <name evidence="7 10" type="primary">ispF</name>
    <name evidence="10" type="ORF">ENS41_05210</name>
</gene>
<dbReference type="Gene3D" id="3.30.1330.50">
    <property type="entry name" value="2-C-methyl-D-erythritol 2,4-cyclodiphosphate synthase"/>
    <property type="match status" value="1"/>
</dbReference>
<dbReference type="UniPathway" id="UPA00056">
    <property type="reaction ID" value="UER00095"/>
</dbReference>
<feature type="binding site" evidence="7">
    <location>
        <position position="48"/>
    </location>
    <ligand>
        <name>a divalent metal cation</name>
        <dbReference type="ChEBI" id="CHEBI:60240"/>
    </ligand>
</feature>
<keyword evidence="5 7" id="KW-0414">Isoprene biosynthesis</keyword>
<comment type="similarity">
    <text evidence="7 8">Belongs to the IspF family.</text>
</comment>
<dbReference type="PANTHER" id="PTHR43181:SF1">
    <property type="entry name" value="2-C-METHYL-D-ERYTHRITOL 2,4-CYCLODIPHOSPHATE SYNTHASE, CHLOROPLASTIC"/>
    <property type="match status" value="1"/>
</dbReference>
<dbReference type="InterPro" id="IPR036571">
    <property type="entry name" value="MECDP_synthase_sf"/>
</dbReference>
<dbReference type="GO" id="GO:0046872">
    <property type="term" value="F:metal ion binding"/>
    <property type="evidence" value="ECO:0007669"/>
    <property type="project" value="UniProtKB-KW"/>
</dbReference>
<organism evidence="10">
    <name type="scientific">candidate division WOR-3 bacterium</name>
    <dbReference type="NCBI Taxonomy" id="2052148"/>
    <lineage>
        <taxon>Bacteria</taxon>
        <taxon>Bacteria division WOR-3</taxon>
    </lineage>
</organism>
<dbReference type="SUPFAM" id="SSF69765">
    <property type="entry name" value="IpsF-like"/>
    <property type="match status" value="1"/>
</dbReference>
<comment type="caution">
    <text evidence="10">The sequence shown here is derived from an EMBL/GenBank/DDBJ whole genome shotgun (WGS) entry which is preliminary data.</text>
</comment>
<dbReference type="EMBL" id="DSUT01000106">
    <property type="protein sequence ID" value="HGK28336.1"/>
    <property type="molecule type" value="Genomic_DNA"/>
</dbReference>
<dbReference type="EC" id="4.6.1.12" evidence="3 7"/>
<comment type="cofactor">
    <cofactor evidence="7">
        <name>a divalent metal cation</name>
        <dbReference type="ChEBI" id="CHEBI:60240"/>
    </cofactor>
    <text evidence="7">Binds 1 divalent metal cation per subunit.</text>
</comment>
<protein>
    <recommendedName>
        <fullName evidence="3 7">2-C-methyl-D-erythritol 2,4-cyclodiphosphate synthase</fullName>
        <shortName evidence="7">MECDP-synthase</shortName>
        <shortName evidence="7">MECPP-synthase</shortName>
        <shortName evidence="7">MECPS</shortName>
        <ecNumber evidence="3 7">4.6.1.12</ecNumber>
    </recommendedName>
</protein>
<evidence type="ECO:0000313" key="10">
    <source>
        <dbReference type="EMBL" id="HGK28336.1"/>
    </source>
</evidence>
<feature type="site" description="Transition state stabilizer" evidence="7">
    <location>
        <position position="40"/>
    </location>
</feature>
<dbReference type="GO" id="GO:0019288">
    <property type="term" value="P:isopentenyl diphosphate biosynthetic process, methylerythritol 4-phosphate pathway"/>
    <property type="evidence" value="ECO:0007669"/>
    <property type="project" value="UniProtKB-UniRule"/>
</dbReference>
<dbReference type="InterPro" id="IPR003526">
    <property type="entry name" value="MECDP_synthase"/>
</dbReference>
<comment type="catalytic activity">
    <reaction evidence="1 7 8">
        <text>4-CDP-2-C-methyl-D-erythritol 2-phosphate = 2-C-methyl-D-erythritol 2,4-cyclic diphosphate + CMP</text>
        <dbReference type="Rhea" id="RHEA:23864"/>
        <dbReference type="ChEBI" id="CHEBI:57919"/>
        <dbReference type="ChEBI" id="CHEBI:58483"/>
        <dbReference type="ChEBI" id="CHEBI:60377"/>
        <dbReference type="EC" id="4.6.1.12"/>
    </reaction>
</comment>
<sequence>MKENPAFRTGIGFDAHCLRRGRRLVLGGVVVPSVVGAVGHSDADVLLHALTDAILGATASPDIGTLFPDNDPKLAGADSAGFLAHALQRARRAGYCLSSVDCVVVCDRPRLTAHTAAIRKSLARLLRIPGTCVGLKAKTTEGTRLAEPGKSIAAVATVLLERK</sequence>
<reference evidence="10" key="1">
    <citation type="journal article" date="2020" name="mSystems">
        <title>Genome- and Community-Level Interaction Insights into Carbon Utilization and Element Cycling Functions of Hydrothermarchaeota in Hydrothermal Sediment.</title>
        <authorList>
            <person name="Zhou Z."/>
            <person name="Liu Y."/>
            <person name="Xu W."/>
            <person name="Pan J."/>
            <person name="Luo Z.H."/>
            <person name="Li M."/>
        </authorList>
    </citation>
    <scope>NUCLEOTIDE SEQUENCE [LARGE SCALE GENOMIC DNA]</scope>
    <source>
        <strain evidence="10">SpSt-488</strain>
    </source>
</reference>
<feature type="binding site" evidence="7">
    <location>
        <position position="16"/>
    </location>
    <ligand>
        <name>a divalent metal cation</name>
        <dbReference type="ChEBI" id="CHEBI:60240"/>
    </ligand>
</feature>
<keyword evidence="6 7" id="KW-0456">Lyase</keyword>
<evidence type="ECO:0000256" key="1">
    <source>
        <dbReference type="ARBA" id="ARBA00000200"/>
    </source>
</evidence>
<feature type="binding site" evidence="7">
    <location>
        <position position="14"/>
    </location>
    <ligand>
        <name>a divalent metal cation</name>
        <dbReference type="ChEBI" id="CHEBI:60240"/>
    </ligand>
</feature>
<feature type="site" description="Transition state stabilizer" evidence="7">
    <location>
        <position position="139"/>
    </location>
</feature>
<keyword evidence="4 7" id="KW-0479">Metal-binding</keyword>
<dbReference type="GO" id="GO:0008685">
    <property type="term" value="F:2-C-methyl-D-erythritol 2,4-cyclodiphosphate synthase activity"/>
    <property type="evidence" value="ECO:0007669"/>
    <property type="project" value="UniProtKB-UniRule"/>
</dbReference>
<comment type="function">
    <text evidence="7">Involved in the biosynthesis of isopentenyl diphosphate (IPP) and dimethylallyl diphosphate (DMAPP), two major building blocks of isoprenoid compounds. Catalyzes the conversion of 4-diphosphocytidyl-2-C-methyl-D-erythritol 2-phosphate (CDP-ME2P) to 2-C-methyl-D-erythritol 2,4-cyclodiphosphate (ME-CPP) with a corresponding release of cytidine 5-monophosphate (CMP).</text>
</comment>
<accession>A0A7C4GD66</accession>
<dbReference type="AlphaFoldDB" id="A0A7C4GD66"/>
<feature type="domain" description="2-C-methyl-D-erythritol 2,4-cyclodiphosphate synthase" evidence="9">
    <location>
        <begin position="7"/>
        <end position="160"/>
    </location>
</feature>
<dbReference type="PANTHER" id="PTHR43181">
    <property type="entry name" value="2-C-METHYL-D-ERYTHRITOL 2,4-CYCLODIPHOSPHATE SYNTHASE, CHLOROPLASTIC"/>
    <property type="match status" value="1"/>
</dbReference>
<evidence type="ECO:0000256" key="7">
    <source>
        <dbReference type="HAMAP-Rule" id="MF_00107"/>
    </source>
</evidence>
<dbReference type="InterPro" id="IPR020555">
    <property type="entry name" value="MECDP_synthase_CS"/>
</dbReference>
<dbReference type="GO" id="GO:0016114">
    <property type="term" value="P:terpenoid biosynthetic process"/>
    <property type="evidence" value="ECO:0007669"/>
    <property type="project" value="InterPro"/>
</dbReference>
<comment type="subunit">
    <text evidence="7">Homotrimer.</text>
</comment>
<evidence type="ECO:0000256" key="5">
    <source>
        <dbReference type="ARBA" id="ARBA00023229"/>
    </source>
</evidence>
<comment type="caution">
    <text evidence="7">Lacks conserved residue(s) required for the propagation of feature annotation.</text>
</comment>
<feature type="binding site" evidence="7">
    <location>
        <begin position="14"/>
        <end position="16"/>
    </location>
    <ligand>
        <name>4-CDP-2-C-methyl-D-erythritol 2-phosphate</name>
        <dbReference type="ChEBI" id="CHEBI:57919"/>
    </ligand>
</feature>
<evidence type="ECO:0000256" key="4">
    <source>
        <dbReference type="ARBA" id="ARBA00022723"/>
    </source>
</evidence>
<dbReference type="HAMAP" id="MF_00107">
    <property type="entry name" value="IspF"/>
    <property type="match status" value="1"/>
</dbReference>
<feature type="binding site" evidence="7">
    <location>
        <begin position="67"/>
        <end position="71"/>
    </location>
    <ligand>
        <name>4-CDP-2-C-methyl-D-erythritol 2-phosphate</name>
        <dbReference type="ChEBI" id="CHEBI:57919"/>
    </ligand>
</feature>
<feature type="binding site" evidence="7">
    <location>
        <begin position="40"/>
        <end position="41"/>
    </location>
    <ligand>
        <name>4-CDP-2-C-methyl-D-erythritol 2-phosphate</name>
        <dbReference type="ChEBI" id="CHEBI:57919"/>
    </ligand>
</feature>